<gene>
    <name evidence="19" type="ORF">LAESUDRAFT_691817</name>
</gene>
<evidence type="ECO:0000256" key="7">
    <source>
        <dbReference type="ARBA" id="ARBA00022723"/>
    </source>
</evidence>
<evidence type="ECO:0000256" key="4">
    <source>
        <dbReference type="ARBA" id="ARBA00012483"/>
    </source>
</evidence>
<dbReference type="GO" id="GO:0005634">
    <property type="term" value="C:nucleus"/>
    <property type="evidence" value="ECO:0007669"/>
    <property type="project" value="UniProtKB-SubCell"/>
</dbReference>
<evidence type="ECO:0000256" key="1">
    <source>
        <dbReference type="ARBA" id="ARBA00000900"/>
    </source>
</evidence>
<keyword evidence="14 16" id="KW-0539">Nucleus</keyword>
<comment type="function">
    <text evidence="16">Acts in a DNA repair pathway for removal of UV-induced DNA damage that is distinct from classical nucleotide excision repair and in repair of ionizing radiation damage. Functions in homologous recombination repair of DNA double strand breaks and in recovery of stalled replication forks.</text>
</comment>
<keyword evidence="11 16" id="KW-0862">Zinc</keyword>
<protein>
    <recommendedName>
        <fullName evidence="5 16">Non-structural maintenance of chromosomes element 1 homolog</fullName>
        <ecNumber evidence="4 16">2.3.2.27</ecNumber>
    </recommendedName>
</protein>
<evidence type="ECO:0000256" key="16">
    <source>
        <dbReference type="RuleBase" id="RU368018"/>
    </source>
</evidence>
<dbReference type="EMBL" id="KV427607">
    <property type="protein sequence ID" value="KZT11219.1"/>
    <property type="molecule type" value="Genomic_DNA"/>
</dbReference>
<dbReference type="Gene3D" id="3.30.40.10">
    <property type="entry name" value="Zinc/RING finger domain, C3HC4 (zinc finger)"/>
    <property type="match status" value="1"/>
</dbReference>
<dbReference type="InterPro" id="IPR011513">
    <property type="entry name" value="Nse1"/>
</dbReference>
<dbReference type="GO" id="GO:0061630">
    <property type="term" value="F:ubiquitin protein ligase activity"/>
    <property type="evidence" value="ECO:0007669"/>
    <property type="project" value="UniProtKB-EC"/>
</dbReference>
<dbReference type="GO" id="GO:0000724">
    <property type="term" value="P:double-strand break repair via homologous recombination"/>
    <property type="evidence" value="ECO:0007669"/>
    <property type="project" value="TreeGrafter"/>
</dbReference>
<dbReference type="PROSITE" id="PS50089">
    <property type="entry name" value="ZF_RING_2"/>
    <property type="match status" value="1"/>
</dbReference>
<dbReference type="GeneID" id="63823134"/>
<evidence type="ECO:0000313" key="19">
    <source>
        <dbReference type="EMBL" id="KZT11219.1"/>
    </source>
</evidence>
<dbReference type="PANTHER" id="PTHR20973:SF0">
    <property type="entry name" value="NON-STRUCTURAL MAINTENANCE OF CHROMOSOMES ELEMENT 1 HOMOLOG"/>
    <property type="match status" value="1"/>
</dbReference>
<dbReference type="InterPro" id="IPR001841">
    <property type="entry name" value="Znf_RING"/>
</dbReference>
<dbReference type="STRING" id="1314785.A0A165H465"/>
<keyword evidence="10 16" id="KW-0833">Ubl conjugation pathway</keyword>
<proteinExistence type="inferred from homology"/>
<dbReference type="FunFam" id="1.10.10.10:FF:000270">
    <property type="entry name" value="Non-structural maintenance of chromosomes element 1 homolog"/>
    <property type="match status" value="1"/>
</dbReference>
<evidence type="ECO:0000256" key="15">
    <source>
        <dbReference type="PROSITE-ProRule" id="PRU00175"/>
    </source>
</evidence>
<evidence type="ECO:0000256" key="10">
    <source>
        <dbReference type="ARBA" id="ARBA00022786"/>
    </source>
</evidence>
<feature type="domain" description="RING-type" evidence="18">
    <location>
        <begin position="195"/>
        <end position="240"/>
    </location>
</feature>
<dbReference type="Pfam" id="PF07574">
    <property type="entry name" value="SMC_Nse1"/>
    <property type="match status" value="1"/>
</dbReference>
<evidence type="ECO:0000259" key="18">
    <source>
        <dbReference type="PROSITE" id="PS50089"/>
    </source>
</evidence>
<evidence type="ECO:0000256" key="17">
    <source>
        <dbReference type="SAM" id="MobiDB-lite"/>
    </source>
</evidence>
<dbReference type="Gene3D" id="1.10.10.10">
    <property type="entry name" value="Winged helix-like DNA-binding domain superfamily/Winged helix DNA-binding domain"/>
    <property type="match status" value="1"/>
</dbReference>
<dbReference type="GO" id="GO:0008270">
    <property type="term" value="F:zinc ion binding"/>
    <property type="evidence" value="ECO:0007669"/>
    <property type="project" value="UniProtKB-KW"/>
</dbReference>
<reference evidence="19 20" key="1">
    <citation type="journal article" date="2016" name="Mol. Biol. Evol.">
        <title>Comparative Genomics of Early-Diverging Mushroom-Forming Fungi Provides Insights into the Origins of Lignocellulose Decay Capabilities.</title>
        <authorList>
            <person name="Nagy L.G."/>
            <person name="Riley R."/>
            <person name="Tritt A."/>
            <person name="Adam C."/>
            <person name="Daum C."/>
            <person name="Floudas D."/>
            <person name="Sun H."/>
            <person name="Yadav J.S."/>
            <person name="Pangilinan J."/>
            <person name="Larsson K.H."/>
            <person name="Matsuura K."/>
            <person name="Barry K."/>
            <person name="Labutti K."/>
            <person name="Kuo R."/>
            <person name="Ohm R.A."/>
            <person name="Bhattacharya S.S."/>
            <person name="Shirouzu T."/>
            <person name="Yoshinaga Y."/>
            <person name="Martin F.M."/>
            <person name="Grigoriev I.V."/>
            <person name="Hibbett D.S."/>
        </authorList>
    </citation>
    <scope>NUCLEOTIDE SEQUENCE [LARGE SCALE GENOMIC DNA]</scope>
    <source>
        <strain evidence="19 20">93-53</strain>
    </source>
</reference>
<comment type="similarity">
    <text evidence="3 16">Belongs to the NSE1 family.</text>
</comment>
<comment type="catalytic activity">
    <reaction evidence="1 16">
        <text>S-ubiquitinyl-[E2 ubiquitin-conjugating enzyme]-L-cysteine + [acceptor protein]-L-lysine = [E2 ubiquitin-conjugating enzyme]-L-cysteine + N(6)-ubiquitinyl-[acceptor protein]-L-lysine.</text>
        <dbReference type="EC" id="2.3.2.27"/>
    </reaction>
</comment>
<accession>A0A165H465</accession>
<keyword evidence="20" id="KW-1185">Reference proteome</keyword>
<dbReference type="InParanoid" id="A0A165H465"/>
<comment type="subunit">
    <text evidence="16">Component of the Smc5-Smc6 complex.</text>
</comment>
<comment type="subcellular location">
    <subcellularLocation>
        <location evidence="2 16">Nucleus</location>
    </subcellularLocation>
</comment>
<dbReference type="EC" id="2.3.2.27" evidence="4 16"/>
<keyword evidence="9 15" id="KW-0863">Zinc-finger</keyword>
<dbReference type="InterPro" id="IPR014857">
    <property type="entry name" value="Nse1_RING_C4HC3-type"/>
</dbReference>
<dbReference type="PANTHER" id="PTHR20973">
    <property type="entry name" value="NON-SMC ELEMENT 1-RELATED"/>
    <property type="match status" value="1"/>
</dbReference>
<keyword evidence="6 16" id="KW-0808">Transferase</keyword>
<dbReference type="RefSeq" id="XP_040768959.1">
    <property type="nucleotide sequence ID" value="XM_040906105.1"/>
</dbReference>
<evidence type="ECO:0000256" key="14">
    <source>
        <dbReference type="ARBA" id="ARBA00023242"/>
    </source>
</evidence>
<name>A0A165H465_9APHY</name>
<dbReference type="GO" id="GO:0030915">
    <property type="term" value="C:Smc5-Smc6 complex"/>
    <property type="evidence" value="ECO:0007669"/>
    <property type="project" value="UniProtKB-UniRule"/>
</dbReference>
<feature type="compositionally biased region" description="Acidic residues" evidence="17">
    <location>
        <begin position="279"/>
        <end position="290"/>
    </location>
</feature>
<evidence type="ECO:0000313" key="20">
    <source>
        <dbReference type="Proteomes" id="UP000076871"/>
    </source>
</evidence>
<evidence type="ECO:0000256" key="2">
    <source>
        <dbReference type="ARBA" id="ARBA00004123"/>
    </source>
</evidence>
<dbReference type="InterPro" id="IPR013083">
    <property type="entry name" value="Znf_RING/FYVE/PHD"/>
</dbReference>
<dbReference type="SUPFAM" id="SSF57850">
    <property type="entry name" value="RING/U-box"/>
    <property type="match status" value="1"/>
</dbReference>
<evidence type="ECO:0000256" key="13">
    <source>
        <dbReference type="ARBA" id="ARBA00023204"/>
    </source>
</evidence>
<evidence type="ECO:0000256" key="12">
    <source>
        <dbReference type="ARBA" id="ARBA00023172"/>
    </source>
</evidence>
<evidence type="ECO:0000256" key="6">
    <source>
        <dbReference type="ARBA" id="ARBA00022679"/>
    </source>
</evidence>
<feature type="compositionally biased region" description="Low complexity" evidence="17">
    <location>
        <begin position="291"/>
        <end position="311"/>
    </location>
</feature>
<keyword evidence="13 16" id="KW-0234">DNA repair</keyword>
<evidence type="ECO:0000256" key="8">
    <source>
        <dbReference type="ARBA" id="ARBA00022763"/>
    </source>
</evidence>
<evidence type="ECO:0000256" key="9">
    <source>
        <dbReference type="ARBA" id="ARBA00022771"/>
    </source>
</evidence>
<sequence>MVTSNDVHRLFIQAILSRRVLSRTLAVKIWGKSVDAVKAANDALEIPFSDNRNAWDDFVSKINDLLNPLNLELAQMFDEISGKEMCVLVNRKGDWIAQVATEYSAVEIAYFKAVVEQIMLAPNESFCVSSMSALREVTALKANMTKSQAEVVLSSFVAKGWLVKSRRGRYSLSTRTLLELQPYLRSTYPNEIIECTICMEARRQMVTRGVACYTAQCKTRLHNHCFEKYQRRSQNCPACNENWSSDANRKKLLHVGEGAFKEGQDQIKRHTRRKSVVESDGEDEDEEMYAEADQSQSQSTPSQPTQPTPTQAERSRKKAVNEEKRDVLEESDSPPPRRQKRKGRHH</sequence>
<organism evidence="19 20">
    <name type="scientific">Laetiporus sulphureus 93-53</name>
    <dbReference type="NCBI Taxonomy" id="1314785"/>
    <lineage>
        <taxon>Eukaryota</taxon>
        <taxon>Fungi</taxon>
        <taxon>Dikarya</taxon>
        <taxon>Basidiomycota</taxon>
        <taxon>Agaricomycotina</taxon>
        <taxon>Agaricomycetes</taxon>
        <taxon>Polyporales</taxon>
        <taxon>Laetiporus</taxon>
    </lineage>
</organism>
<feature type="region of interest" description="Disordered" evidence="17">
    <location>
        <begin position="259"/>
        <end position="346"/>
    </location>
</feature>
<feature type="compositionally biased region" description="Basic residues" evidence="17">
    <location>
        <begin position="337"/>
        <end position="346"/>
    </location>
</feature>
<dbReference type="Proteomes" id="UP000076871">
    <property type="component" value="Unassembled WGS sequence"/>
</dbReference>
<keyword evidence="12 16" id="KW-0233">DNA recombination</keyword>
<dbReference type="Pfam" id="PF08746">
    <property type="entry name" value="zf-RING-like"/>
    <property type="match status" value="1"/>
</dbReference>
<keyword evidence="7 16" id="KW-0479">Metal-binding</keyword>
<evidence type="ECO:0000256" key="3">
    <source>
        <dbReference type="ARBA" id="ARBA00010258"/>
    </source>
</evidence>
<feature type="compositionally biased region" description="Basic and acidic residues" evidence="17">
    <location>
        <begin position="319"/>
        <end position="328"/>
    </location>
</feature>
<evidence type="ECO:0000256" key="11">
    <source>
        <dbReference type="ARBA" id="ARBA00022833"/>
    </source>
</evidence>
<dbReference type="InterPro" id="IPR036388">
    <property type="entry name" value="WH-like_DNA-bd_sf"/>
</dbReference>
<keyword evidence="8 16" id="KW-0227">DNA damage</keyword>
<dbReference type="OrthoDB" id="185455at2759"/>
<dbReference type="FunCoup" id="A0A165H465">
    <property type="interactions" value="128"/>
</dbReference>
<dbReference type="Gene3D" id="3.90.1150.220">
    <property type="match status" value="1"/>
</dbReference>
<evidence type="ECO:0000256" key="5">
    <source>
        <dbReference type="ARBA" id="ARBA00019422"/>
    </source>
</evidence>
<feature type="compositionally biased region" description="Basic and acidic residues" evidence="17">
    <location>
        <begin position="259"/>
        <end position="268"/>
    </location>
</feature>
<dbReference type="AlphaFoldDB" id="A0A165H465"/>